<proteinExistence type="predicted"/>
<comment type="caution">
    <text evidence="1">The sequence shown here is derived from an EMBL/GenBank/DDBJ whole genome shotgun (WGS) entry which is preliminary data.</text>
</comment>
<dbReference type="Proteomes" id="UP000623129">
    <property type="component" value="Unassembled WGS sequence"/>
</dbReference>
<dbReference type="OrthoDB" id="408631at2759"/>
<dbReference type="SUPFAM" id="SSF53474">
    <property type="entry name" value="alpha/beta-Hydrolases"/>
    <property type="match status" value="1"/>
</dbReference>
<dbReference type="Gene3D" id="3.40.50.1820">
    <property type="entry name" value="alpha/beta hydrolase"/>
    <property type="match status" value="1"/>
</dbReference>
<accession>A0A833QYE0</accession>
<evidence type="ECO:0000313" key="2">
    <source>
        <dbReference type="Proteomes" id="UP000623129"/>
    </source>
</evidence>
<protein>
    <submittedName>
        <fullName evidence="1">Putative carboxylesterase 15</fullName>
    </submittedName>
</protein>
<name>A0A833QYE0_9POAL</name>
<dbReference type="InterPro" id="IPR029058">
    <property type="entry name" value="AB_hydrolase_fold"/>
</dbReference>
<sequence length="120" mass="13442">MATPTPTDTTNEPFIVEECRGLLKLMSDGTVIRSADPLFPFTLPDDGSIEWKDLLFHPIHSLHVRLYRPVKTPPNAKLPLLAFFHGGVVCPQSTSQLDISNDIKVARNLSKYQVVSRRDT</sequence>
<dbReference type="AlphaFoldDB" id="A0A833QYE0"/>
<dbReference type="EMBL" id="SWLB01000014">
    <property type="protein sequence ID" value="KAF3329851.1"/>
    <property type="molecule type" value="Genomic_DNA"/>
</dbReference>
<gene>
    <name evidence="1" type="ORF">FCM35_KLT05182</name>
</gene>
<keyword evidence="2" id="KW-1185">Reference proteome</keyword>
<evidence type="ECO:0000313" key="1">
    <source>
        <dbReference type="EMBL" id="KAF3329851.1"/>
    </source>
</evidence>
<reference evidence="1" key="1">
    <citation type="submission" date="2020-01" db="EMBL/GenBank/DDBJ databases">
        <title>Genome sequence of Kobresia littledalei, the first chromosome-level genome in the family Cyperaceae.</title>
        <authorList>
            <person name="Qu G."/>
        </authorList>
    </citation>
    <scope>NUCLEOTIDE SEQUENCE</scope>
    <source>
        <strain evidence="1">C.B.Clarke</strain>
        <tissue evidence="1">Leaf</tissue>
    </source>
</reference>
<organism evidence="1 2">
    <name type="scientific">Carex littledalei</name>
    <dbReference type="NCBI Taxonomy" id="544730"/>
    <lineage>
        <taxon>Eukaryota</taxon>
        <taxon>Viridiplantae</taxon>
        <taxon>Streptophyta</taxon>
        <taxon>Embryophyta</taxon>
        <taxon>Tracheophyta</taxon>
        <taxon>Spermatophyta</taxon>
        <taxon>Magnoliopsida</taxon>
        <taxon>Liliopsida</taxon>
        <taxon>Poales</taxon>
        <taxon>Cyperaceae</taxon>
        <taxon>Cyperoideae</taxon>
        <taxon>Cariceae</taxon>
        <taxon>Carex</taxon>
        <taxon>Carex subgen. Euthyceras</taxon>
    </lineage>
</organism>